<evidence type="ECO:0000256" key="1">
    <source>
        <dbReference type="SAM" id="Phobius"/>
    </source>
</evidence>
<keyword evidence="1" id="KW-1133">Transmembrane helix</keyword>
<gene>
    <name evidence="2" type="ORF">ACFOY7_17390</name>
</gene>
<keyword evidence="3" id="KW-1185">Reference proteome</keyword>
<dbReference type="Pfam" id="PF16951">
    <property type="entry name" value="MaAIMP_sms"/>
    <property type="match status" value="1"/>
</dbReference>
<feature type="transmembrane region" description="Helical" evidence="1">
    <location>
        <begin position="6"/>
        <end position="25"/>
    </location>
</feature>
<comment type="caution">
    <text evidence="2">The sequence shown here is derived from an EMBL/GenBank/DDBJ whole genome shotgun (WGS) entry which is preliminary data.</text>
</comment>
<keyword evidence="1" id="KW-0812">Transmembrane</keyword>
<keyword evidence="1" id="KW-0472">Membrane</keyword>
<dbReference type="RefSeq" id="WP_390253860.1">
    <property type="nucleotide sequence ID" value="NZ_JBHSDT010000008.1"/>
</dbReference>
<proteinExistence type="predicted"/>
<organism evidence="2 3">
    <name type="scientific">Gracilibacillus xinjiangensis</name>
    <dbReference type="NCBI Taxonomy" id="1193282"/>
    <lineage>
        <taxon>Bacteria</taxon>
        <taxon>Bacillati</taxon>
        <taxon>Bacillota</taxon>
        <taxon>Bacilli</taxon>
        <taxon>Bacillales</taxon>
        <taxon>Bacillaceae</taxon>
        <taxon>Gracilibacillus</taxon>
    </lineage>
</organism>
<protein>
    <submittedName>
        <fullName evidence="2">Methionine/alanine import family NSS transporter small subunit</fullName>
    </submittedName>
</protein>
<dbReference type="EMBL" id="JBHSDT010000008">
    <property type="protein sequence ID" value="MFC4404848.1"/>
    <property type="molecule type" value="Genomic_DNA"/>
</dbReference>
<name>A0ABV8X0K5_9BACI</name>
<dbReference type="InterPro" id="IPR031596">
    <property type="entry name" value="MaAIMP_sms"/>
</dbReference>
<evidence type="ECO:0000313" key="3">
    <source>
        <dbReference type="Proteomes" id="UP001595882"/>
    </source>
</evidence>
<dbReference type="NCBIfam" id="NF033493">
    <property type="entry name" value="MetS_like_NSS"/>
    <property type="match status" value="1"/>
</dbReference>
<evidence type="ECO:0000313" key="2">
    <source>
        <dbReference type="EMBL" id="MFC4404848.1"/>
    </source>
</evidence>
<dbReference type="Proteomes" id="UP001595882">
    <property type="component" value="Unassembled WGS sequence"/>
</dbReference>
<sequence length="34" mass="3500">MSTSAIVMAVIGVAIIWGGLLISILKAKKATKSK</sequence>
<reference evidence="3" key="1">
    <citation type="journal article" date="2019" name="Int. J. Syst. Evol. Microbiol.">
        <title>The Global Catalogue of Microorganisms (GCM) 10K type strain sequencing project: providing services to taxonomists for standard genome sequencing and annotation.</title>
        <authorList>
            <consortium name="The Broad Institute Genomics Platform"/>
            <consortium name="The Broad Institute Genome Sequencing Center for Infectious Disease"/>
            <person name="Wu L."/>
            <person name="Ma J."/>
        </authorList>
    </citation>
    <scope>NUCLEOTIDE SEQUENCE [LARGE SCALE GENOMIC DNA]</scope>
    <source>
        <strain evidence="3">CCUG 37865</strain>
    </source>
</reference>
<accession>A0ABV8X0K5</accession>